<dbReference type="EMBL" id="ML179174">
    <property type="protein sequence ID" value="THU96556.1"/>
    <property type="molecule type" value="Genomic_DNA"/>
</dbReference>
<reference evidence="1 2" key="1">
    <citation type="journal article" date="2019" name="Nat. Ecol. Evol.">
        <title>Megaphylogeny resolves global patterns of mushroom evolution.</title>
        <authorList>
            <person name="Varga T."/>
            <person name="Krizsan K."/>
            <person name="Foldi C."/>
            <person name="Dima B."/>
            <person name="Sanchez-Garcia M."/>
            <person name="Sanchez-Ramirez S."/>
            <person name="Szollosi G.J."/>
            <person name="Szarkandi J.G."/>
            <person name="Papp V."/>
            <person name="Albert L."/>
            <person name="Andreopoulos W."/>
            <person name="Angelini C."/>
            <person name="Antonin V."/>
            <person name="Barry K.W."/>
            <person name="Bougher N.L."/>
            <person name="Buchanan P."/>
            <person name="Buyck B."/>
            <person name="Bense V."/>
            <person name="Catcheside P."/>
            <person name="Chovatia M."/>
            <person name="Cooper J."/>
            <person name="Damon W."/>
            <person name="Desjardin D."/>
            <person name="Finy P."/>
            <person name="Geml J."/>
            <person name="Haridas S."/>
            <person name="Hughes K."/>
            <person name="Justo A."/>
            <person name="Karasinski D."/>
            <person name="Kautmanova I."/>
            <person name="Kiss B."/>
            <person name="Kocsube S."/>
            <person name="Kotiranta H."/>
            <person name="LaButti K.M."/>
            <person name="Lechner B.E."/>
            <person name="Liimatainen K."/>
            <person name="Lipzen A."/>
            <person name="Lukacs Z."/>
            <person name="Mihaltcheva S."/>
            <person name="Morgado L.N."/>
            <person name="Niskanen T."/>
            <person name="Noordeloos M.E."/>
            <person name="Ohm R.A."/>
            <person name="Ortiz-Santana B."/>
            <person name="Ovrebo C."/>
            <person name="Racz N."/>
            <person name="Riley R."/>
            <person name="Savchenko A."/>
            <person name="Shiryaev A."/>
            <person name="Soop K."/>
            <person name="Spirin V."/>
            <person name="Szebenyi C."/>
            <person name="Tomsovsky M."/>
            <person name="Tulloss R.E."/>
            <person name="Uehling J."/>
            <person name="Grigoriev I.V."/>
            <person name="Vagvolgyi C."/>
            <person name="Papp T."/>
            <person name="Martin F.M."/>
            <person name="Miettinen O."/>
            <person name="Hibbett D.S."/>
            <person name="Nagy L.G."/>
        </authorList>
    </citation>
    <scope>NUCLEOTIDE SEQUENCE [LARGE SCALE GENOMIC DNA]</scope>
    <source>
        <strain evidence="1 2">CBS 962.96</strain>
    </source>
</reference>
<dbReference type="AlphaFoldDB" id="A0A4S8M330"/>
<keyword evidence="2" id="KW-1185">Reference proteome</keyword>
<sequence length="216" mass="24666">MADPDLNSSTVIPACQKTWTFPTQVLATQSDLMTRVQYRHSVGDWSIDNPSEQIVRKSLDTGVVEFWNLAPRSTEVAGSLGLGWDISRCHLCIQLGWMDLLVFPLKPPTENPDNNPAHYFKPDLIISQEFKTGPLVPIVLKEALQQAPNLIGHQIQSKLILEHTFKKAEYNAFINSITLLMPILYWSPRLRKSYKHVFKLELIAFVTEYKKKRGSF</sequence>
<evidence type="ECO:0000313" key="1">
    <source>
        <dbReference type="EMBL" id="THU96556.1"/>
    </source>
</evidence>
<accession>A0A4S8M330</accession>
<proteinExistence type="predicted"/>
<protein>
    <submittedName>
        <fullName evidence="1">Uncharacterized protein</fullName>
    </submittedName>
</protein>
<evidence type="ECO:0000313" key="2">
    <source>
        <dbReference type="Proteomes" id="UP000297245"/>
    </source>
</evidence>
<organism evidence="1 2">
    <name type="scientific">Dendrothele bispora (strain CBS 962.96)</name>
    <dbReference type="NCBI Taxonomy" id="1314807"/>
    <lineage>
        <taxon>Eukaryota</taxon>
        <taxon>Fungi</taxon>
        <taxon>Dikarya</taxon>
        <taxon>Basidiomycota</taxon>
        <taxon>Agaricomycotina</taxon>
        <taxon>Agaricomycetes</taxon>
        <taxon>Agaricomycetidae</taxon>
        <taxon>Agaricales</taxon>
        <taxon>Agaricales incertae sedis</taxon>
        <taxon>Dendrothele</taxon>
    </lineage>
</organism>
<dbReference type="Proteomes" id="UP000297245">
    <property type="component" value="Unassembled WGS sequence"/>
</dbReference>
<name>A0A4S8M330_DENBC</name>
<gene>
    <name evidence="1" type="ORF">K435DRAFT_797235</name>
</gene>